<evidence type="ECO:0000313" key="3">
    <source>
        <dbReference type="Proteomes" id="UP001302321"/>
    </source>
</evidence>
<evidence type="ECO:0000256" key="1">
    <source>
        <dbReference type="SAM" id="MobiDB-lite"/>
    </source>
</evidence>
<accession>A0AAN6WAV1</accession>
<feature type="region of interest" description="Disordered" evidence="1">
    <location>
        <begin position="62"/>
        <end position="81"/>
    </location>
</feature>
<name>A0AAN6WAV1_9PEZI</name>
<dbReference type="AlphaFoldDB" id="A0AAN6WAV1"/>
<keyword evidence="3" id="KW-1185">Reference proteome</keyword>
<reference evidence="2" key="1">
    <citation type="journal article" date="2023" name="Mol. Phylogenet. Evol.">
        <title>Genome-scale phylogeny and comparative genomics of the fungal order Sordariales.</title>
        <authorList>
            <person name="Hensen N."/>
            <person name="Bonometti L."/>
            <person name="Westerberg I."/>
            <person name="Brannstrom I.O."/>
            <person name="Guillou S."/>
            <person name="Cros-Aarteil S."/>
            <person name="Calhoun S."/>
            <person name="Haridas S."/>
            <person name="Kuo A."/>
            <person name="Mondo S."/>
            <person name="Pangilinan J."/>
            <person name="Riley R."/>
            <person name="LaButti K."/>
            <person name="Andreopoulos B."/>
            <person name="Lipzen A."/>
            <person name="Chen C."/>
            <person name="Yan M."/>
            <person name="Daum C."/>
            <person name="Ng V."/>
            <person name="Clum A."/>
            <person name="Steindorff A."/>
            <person name="Ohm R.A."/>
            <person name="Martin F."/>
            <person name="Silar P."/>
            <person name="Natvig D.O."/>
            <person name="Lalanne C."/>
            <person name="Gautier V."/>
            <person name="Ament-Velasquez S.L."/>
            <person name="Kruys A."/>
            <person name="Hutchinson M.I."/>
            <person name="Powell A.J."/>
            <person name="Barry K."/>
            <person name="Miller A.N."/>
            <person name="Grigoriev I.V."/>
            <person name="Debuchy R."/>
            <person name="Gladieux P."/>
            <person name="Hiltunen Thoren M."/>
            <person name="Johannesson H."/>
        </authorList>
    </citation>
    <scope>NUCLEOTIDE SEQUENCE</scope>
    <source>
        <strain evidence="2">CBS 892.96</strain>
    </source>
</reference>
<reference evidence="2" key="2">
    <citation type="submission" date="2023-05" db="EMBL/GenBank/DDBJ databases">
        <authorList>
            <consortium name="Lawrence Berkeley National Laboratory"/>
            <person name="Steindorff A."/>
            <person name="Hensen N."/>
            <person name="Bonometti L."/>
            <person name="Westerberg I."/>
            <person name="Brannstrom I.O."/>
            <person name="Guillou S."/>
            <person name="Cros-Aarteil S."/>
            <person name="Calhoun S."/>
            <person name="Haridas S."/>
            <person name="Kuo A."/>
            <person name="Mondo S."/>
            <person name="Pangilinan J."/>
            <person name="Riley R."/>
            <person name="Labutti K."/>
            <person name="Andreopoulos B."/>
            <person name="Lipzen A."/>
            <person name="Chen C."/>
            <person name="Yanf M."/>
            <person name="Daum C."/>
            <person name="Ng V."/>
            <person name="Clum A."/>
            <person name="Ohm R."/>
            <person name="Martin F."/>
            <person name="Silar P."/>
            <person name="Natvig D."/>
            <person name="Lalanne C."/>
            <person name="Gautier V."/>
            <person name="Ament-Velasquez S.L."/>
            <person name="Kruys A."/>
            <person name="Hutchinson M.I."/>
            <person name="Powell A.J."/>
            <person name="Barry K."/>
            <person name="Miller A.N."/>
            <person name="Grigoriev I.V."/>
            <person name="Debuchy R."/>
            <person name="Gladieux P."/>
            <person name="Thoren M.H."/>
            <person name="Johannesson H."/>
        </authorList>
    </citation>
    <scope>NUCLEOTIDE SEQUENCE</scope>
    <source>
        <strain evidence="2">CBS 892.96</strain>
    </source>
</reference>
<feature type="compositionally biased region" description="Polar residues" evidence="1">
    <location>
        <begin position="176"/>
        <end position="187"/>
    </location>
</feature>
<sequence>MSPNYPTWEAWRRTCGADFDTLSGNDFKISQTFARNIVCAAGPAIVPDSTIAPTKFVTRPLHRRQGLSRSPSGDPGPSLPVIWGQKRGTTYSHCVARQDRARQLTFTSCSPTPTNAQVKPPHSPPLSSSSSSSSSSNNSSSSSTASSDLQEHSLPNSLAFSRLSSLVFSPSPHLISPTTNSDLSISPPTLGDPRSNPALLDLSPGWRERASLSVDTELDTGPETFVLLIRSPIFAPHPPTVKDDWPTPTSSPSSVHLRSR</sequence>
<dbReference type="EMBL" id="MU866138">
    <property type="protein sequence ID" value="KAK4178436.1"/>
    <property type="molecule type" value="Genomic_DNA"/>
</dbReference>
<organism evidence="2 3">
    <name type="scientific">Triangularia setosa</name>
    <dbReference type="NCBI Taxonomy" id="2587417"/>
    <lineage>
        <taxon>Eukaryota</taxon>
        <taxon>Fungi</taxon>
        <taxon>Dikarya</taxon>
        <taxon>Ascomycota</taxon>
        <taxon>Pezizomycotina</taxon>
        <taxon>Sordariomycetes</taxon>
        <taxon>Sordariomycetidae</taxon>
        <taxon>Sordariales</taxon>
        <taxon>Podosporaceae</taxon>
        <taxon>Triangularia</taxon>
    </lineage>
</organism>
<feature type="region of interest" description="Disordered" evidence="1">
    <location>
        <begin position="107"/>
        <end position="150"/>
    </location>
</feature>
<dbReference type="Proteomes" id="UP001302321">
    <property type="component" value="Unassembled WGS sequence"/>
</dbReference>
<proteinExistence type="predicted"/>
<feature type="compositionally biased region" description="Polar residues" evidence="1">
    <location>
        <begin position="107"/>
        <end position="117"/>
    </location>
</feature>
<evidence type="ECO:0000313" key="2">
    <source>
        <dbReference type="EMBL" id="KAK4178436.1"/>
    </source>
</evidence>
<feature type="region of interest" description="Disordered" evidence="1">
    <location>
        <begin position="176"/>
        <end position="201"/>
    </location>
</feature>
<comment type="caution">
    <text evidence="2">The sequence shown here is derived from an EMBL/GenBank/DDBJ whole genome shotgun (WGS) entry which is preliminary data.</text>
</comment>
<protein>
    <submittedName>
        <fullName evidence="2">Uncharacterized protein</fullName>
    </submittedName>
</protein>
<gene>
    <name evidence="2" type="ORF">QBC36DRAFT_309168</name>
</gene>
<feature type="region of interest" description="Disordered" evidence="1">
    <location>
        <begin position="236"/>
        <end position="260"/>
    </location>
</feature>
<feature type="compositionally biased region" description="Low complexity" evidence="1">
    <location>
        <begin position="127"/>
        <end position="147"/>
    </location>
</feature>